<evidence type="ECO:0000256" key="1">
    <source>
        <dbReference type="SAM" id="MobiDB-lite"/>
    </source>
</evidence>
<organism evidence="2 3">
    <name type="scientific">Coregonus suidteri</name>
    <dbReference type="NCBI Taxonomy" id="861788"/>
    <lineage>
        <taxon>Eukaryota</taxon>
        <taxon>Metazoa</taxon>
        <taxon>Chordata</taxon>
        <taxon>Craniata</taxon>
        <taxon>Vertebrata</taxon>
        <taxon>Euteleostomi</taxon>
        <taxon>Actinopterygii</taxon>
        <taxon>Neopterygii</taxon>
        <taxon>Teleostei</taxon>
        <taxon>Protacanthopterygii</taxon>
        <taxon>Salmoniformes</taxon>
        <taxon>Salmonidae</taxon>
        <taxon>Coregoninae</taxon>
        <taxon>Coregonus</taxon>
    </lineage>
</organism>
<protein>
    <submittedName>
        <fullName evidence="2">Uncharacterized protein</fullName>
    </submittedName>
</protein>
<evidence type="ECO:0000313" key="3">
    <source>
        <dbReference type="Proteomes" id="UP001356427"/>
    </source>
</evidence>
<gene>
    <name evidence="2" type="ORF">J4Q44_G00216040</name>
</gene>
<comment type="caution">
    <text evidence="2">The sequence shown here is derived from an EMBL/GenBank/DDBJ whole genome shotgun (WGS) entry which is preliminary data.</text>
</comment>
<dbReference type="EMBL" id="JAGTTL010000019">
    <property type="protein sequence ID" value="KAK6308333.1"/>
    <property type="molecule type" value="Genomic_DNA"/>
</dbReference>
<evidence type="ECO:0000313" key="2">
    <source>
        <dbReference type="EMBL" id="KAK6308333.1"/>
    </source>
</evidence>
<accession>A0AAN8LDQ2</accession>
<sequence>MRECRAHAQMVALAMSRRVSISHNRNNKTHHSKEDDHVRSLPSMAAQTENGFLHLKQYLKEMSSMKQALNTGRPLVICLRDQDRLPPIPKKTSPRSTNDKIAADIACTMSINQHALDPAEEEILRRIKFRRDEHIIEKLQWIYKILCGLTNMRNRDLKTLLPLTSGYVNIIMKDTDKTNVLLKSSQRCLIPFAPEDMNINPVLWESFINHQDQEPKSPSAKFAGCKPVQFGLRRKAGLKEIENETGDLPPWLNLLLDEKTTYEKDPQKPKNRHDMLERVRTKFIEIQRSMNNQMETDMFEKKIHREERMRTLLDALMASRKETCLHMLLSSLKHELREPKSALLFWYKILKSDVSELSDDRDFEYRTILQKIGQFHNFSHKKLPYSKEKFCLLVLSLPTNQLLRPAMQDALMFLTENVFQLLPRQLKHWYQYLKLPFYDAS</sequence>
<name>A0AAN8LDQ2_9TELE</name>
<proteinExistence type="predicted"/>
<keyword evidence="3" id="KW-1185">Reference proteome</keyword>
<feature type="region of interest" description="Disordered" evidence="1">
    <location>
        <begin position="19"/>
        <end position="40"/>
    </location>
</feature>
<reference evidence="2 3" key="1">
    <citation type="submission" date="2021-04" db="EMBL/GenBank/DDBJ databases">
        <authorList>
            <person name="De Guttry C."/>
            <person name="Zahm M."/>
            <person name="Klopp C."/>
            <person name="Cabau C."/>
            <person name="Louis A."/>
            <person name="Berthelot C."/>
            <person name="Parey E."/>
            <person name="Roest Crollius H."/>
            <person name="Montfort J."/>
            <person name="Robinson-Rechavi M."/>
            <person name="Bucao C."/>
            <person name="Bouchez O."/>
            <person name="Gislard M."/>
            <person name="Lluch J."/>
            <person name="Milhes M."/>
            <person name="Lampietro C."/>
            <person name="Lopez Roques C."/>
            <person name="Donnadieu C."/>
            <person name="Braasch I."/>
            <person name="Desvignes T."/>
            <person name="Postlethwait J."/>
            <person name="Bobe J."/>
            <person name="Wedekind C."/>
            <person name="Guiguen Y."/>
        </authorList>
    </citation>
    <scope>NUCLEOTIDE SEQUENCE [LARGE SCALE GENOMIC DNA]</scope>
    <source>
        <strain evidence="2">Cs_M1</strain>
        <tissue evidence="2">Blood</tissue>
    </source>
</reference>
<dbReference type="Proteomes" id="UP001356427">
    <property type="component" value="Unassembled WGS sequence"/>
</dbReference>
<dbReference type="AlphaFoldDB" id="A0AAN8LDQ2"/>